<sequence length="108" mass="12532">MRCPIRVVDTVSYRPVRSVSAHIRYSLPPYPSCPTFWLISDDSGVPGESRPRSYYRDFRSGFCRSRLEAVTRAIATEREREREREREACRVVIDCNPRKTDTCVCTSP</sequence>
<name>A0ACC0P7W9_RHOML</name>
<dbReference type="EMBL" id="CM046391">
    <property type="protein sequence ID" value="KAI8561256.1"/>
    <property type="molecule type" value="Genomic_DNA"/>
</dbReference>
<comment type="caution">
    <text evidence="1">The sequence shown here is derived from an EMBL/GenBank/DDBJ whole genome shotgun (WGS) entry which is preliminary data.</text>
</comment>
<dbReference type="Proteomes" id="UP001062846">
    <property type="component" value="Chromosome 4"/>
</dbReference>
<evidence type="ECO:0000313" key="1">
    <source>
        <dbReference type="EMBL" id="KAI8561256.1"/>
    </source>
</evidence>
<proteinExistence type="predicted"/>
<protein>
    <submittedName>
        <fullName evidence="1">Uncharacterized protein</fullName>
    </submittedName>
</protein>
<keyword evidence="2" id="KW-1185">Reference proteome</keyword>
<gene>
    <name evidence="1" type="ORF">RHMOL_Rhmol04G0324500</name>
</gene>
<evidence type="ECO:0000313" key="2">
    <source>
        <dbReference type="Proteomes" id="UP001062846"/>
    </source>
</evidence>
<reference evidence="1" key="1">
    <citation type="submission" date="2022-02" db="EMBL/GenBank/DDBJ databases">
        <title>Plant Genome Project.</title>
        <authorList>
            <person name="Zhang R.-G."/>
        </authorList>
    </citation>
    <scope>NUCLEOTIDE SEQUENCE</scope>
    <source>
        <strain evidence="1">AT1</strain>
    </source>
</reference>
<organism evidence="1 2">
    <name type="scientific">Rhododendron molle</name>
    <name type="common">Chinese azalea</name>
    <name type="synonym">Azalea mollis</name>
    <dbReference type="NCBI Taxonomy" id="49168"/>
    <lineage>
        <taxon>Eukaryota</taxon>
        <taxon>Viridiplantae</taxon>
        <taxon>Streptophyta</taxon>
        <taxon>Embryophyta</taxon>
        <taxon>Tracheophyta</taxon>
        <taxon>Spermatophyta</taxon>
        <taxon>Magnoliopsida</taxon>
        <taxon>eudicotyledons</taxon>
        <taxon>Gunneridae</taxon>
        <taxon>Pentapetalae</taxon>
        <taxon>asterids</taxon>
        <taxon>Ericales</taxon>
        <taxon>Ericaceae</taxon>
        <taxon>Ericoideae</taxon>
        <taxon>Rhodoreae</taxon>
        <taxon>Rhododendron</taxon>
    </lineage>
</organism>
<accession>A0ACC0P7W9</accession>